<reference key="2">
    <citation type="submission" date="2011-10" db="EMBL/GenBank/DDBJ databases">
        <title>The genome and transcriptome sequence of Clonorchis sinensis provide insights into the carcinogenic liver fluke.</title>
        <authorList>
            <person name="Wang X."/>
            <person name="Huang Y."/>
            <person name="Chen W."/>
            <person name="Liu H."/>
            <person name="Guo L."/>
            <person name="Chen Y."/>
            <person name="Luo F."/>
            <person name="Zhou W."/>
            <person name="Sun J."/>
            <person name="Mao Q."/>
            <person name="Liang P."/>
            <person name="Zhou C."/>
            <person name="Tian Y."/>
            <person name="Men J."/>
            <person name="Lv X."/>
            <person name="Huang L."/>
            <person name="Zhou J."/>
            <person name="Hu Y."/>
            <person name="Li R."/>
            <person name="Zhang F."/>
            <person name="Lei H."/>
            <person name="Li X."/>
            <person name="Hu X."/>
            <person name="Liang C."/>
            <person name="Xu J."/>
            <person name="Wu Z."/>
            <person name="Yu X."/>
        </authorList>
    </citation>
    <scope>NUCLEOTIDE SEQUENCE</scope>
    <source>
        <strain>Henan</strain>
    </source>
</reference>
<sequence>MHSGDGPVHTPSKRRSFITPQSLFNLRQFYLKRAKLKTAGRVSALLSGFALVAIIELDVSCFHNILIKCRLPKQDTRRHQHLLRSSPRYHAYLWLF</sequence>
<comment type="similarity">
    <text evidence="2">Belongs to the Orai family.</text>
</comment>
<keyword evidence="3 6" id="KW-0812">Transmembrane</keyword>
<dbReference type="EMBL" id="DF143247">
    <property type="protein sequence ID" value="GAA52150.1"/>
    <property type="molecule type" value="Genomic_DNA"/>
</dbReference>
<protein>
    <submittedName>
        <fullName evidence="7">Uncharacterized protein</fullName>
    </submittedName>
</protein>
<dbReference type="Gene3D" id="1.20.140.140">
    <property type="entry name" value="Calcium release-activated calcium channel protein Orai"/>
    <property type="match status" value="1"/>
</dbReference>
<evidence type="ECO:0000256" key="2">
    <source>
        <dbReference type="ARBA" id="ARBA00008062"/>
    </source>
</evidence>
<evidence type="ECO:0000256" key="5">
    <source>
        <dbReference type="ARBA" id="ARBA00023136"/>
    </source>
</evidence>
<keyword evidence="5 6" id="KW-0472">Membrane</keyword>
<dbReference type="Pfam" id="PF07856">
    <property type="entry name" value="Orai-1"/>
    <property type="match status" value="1"/>
</dbReference>
<proteinExistence type="inferred from homology"/>
<evidence type="ECO:0000256" key="1">
    <source>
        <dbReference type="ARBA" id="ARBA00004141"/>
    </source>
</evidence>
<evidence type="ECO:0000313" key="7">
    <source>
        <dbReference type="EMBL" id="GAA52150.1"/>
    </source>
</evidence>
<keyword evidence="8" id="KW-1185">Reference proteome</keyword>
<evidence type="ECO:0000256" key="3">
    <source>
        <dbReference type="ARBA" id="ARBA00022692"/>
    </source>
</evidence>
<dbReference type="Proteomes" id="UP000008909">
    <property type="component" value="Unassembled WGS sequence"/>
</dbReference>
<organism evidence="7 8">
    <name type="scientific">Clonorchis sinensis</name>
    <name type="common">Chinese liver fluke</name>
    <dbReference type="NCBI Taxonomy" id="79923"/>
    <lineage>
        <taxon>Eukaryota</taxon>
        <taxon>Metazoa</taxon>
        <taxon>Spiralia</taxon>
        <taxon>Lophotrochozoa</taxon>
        <taxon>Platyhelminthes</taxon>
        <taxon>Trematoda</taxon>
        <taxon>Digenea</taxon>
        <taxon>Opisthorchiida</taxon>
        <taxon>Opisthorchiata</taxon>
        <taxon>Opisthorchiidae</taxon>
        <taxon>Clonorchis</taxon>
    </lineage>
</organism>
<dbReference type="InterPro" id="IPR038350">
    <property type="entry name" value="Orai_sf"/>
</dbReference>
<comment type="subcellular location">
    <subcellularLocation>
        <location evidence="1">Membrane</location>
        <topology evidence="1">Multi-pass membrane protein</topology>
    </subcellularLocation>
</comment>
<dbReference type="GO" id="GO:0016020">
    <property type="term" value="C:membrane"/>
    <property type="evidence" value="ECO:0007669"/>
    <property type="project" value="UniProtKB-SubCell"/>
</dbReference>
<evidence type="ECO:0000313" key="8">
    <source>
        <dbReference type="Proteomes" id="UP000008909"/>
    </source>
</evidence>
<evidence type="ECO:0000256" key="6">
    <source>
        <dbReference type="SAM" id="Phobius"/>
    </source>
</evidence>
<keyword evidence="4 6" id="KW-1133">Transmembrane helix</keyword>
<dbReference type="InterPro" id="IPR012446">
    <property type="entry name" value="CRAC_channel"/>
</dbReference>
<name>G7YGR7_CLOSI</name>
<accession>G7YGR7</accession>
<feature type="transmembrane region" description="Helical" evidence="6">
    <location>
        <begin position="44"/>
        <end position="67"/>
    </location>
</feature>
<reference evidence="7" key="1">
    <citation type="journal article" date="2011" name="Genome Biol.">
        <title>The draft genome of the carcinogenic human liver fluke Clonorchis sinensis.</title>
        <authorList>
            <person name="Wang X."/>
            <person name="Chen W."/>
            <person name="Huang Y."/>
            <person name="Sun J."/>
            <person name="Men J."/>
            <person name="Liu H."/>
            <person name="Luo F."/>
            <person name="Guo L."/>
            <person name="Lv X."/>
            <person name="Deng C."/>
            <person name="Zhou C."/>
            <person name="Fan Y."/>
            <person name="Li X."/>
            <person name="Huang L."/>
            <person name="Hu Y."/>
            <person name="Liang C."/>
            <person name="Hu X."/>
            <person name="Xu J."/>
            <person name="Yu X."/>
        </authorList>
    </citation>
    <scope>NUCLEOTIDE SEQUENCE [LARGE SCALE GENOMIC DNA]</scope>
    <source>
        <strain evidence="7">Henan</strain>
    </source>
</reference>
<evidence type="ECO:0000256" key="4">
    <source>
        <dbReference type="ARBA" id="ARBA00022989"/>
    </source>
</evidence>
<gene>
    <name evidence="7" type="ORF">CLF_107415</name>
</gene>
<dbReference type="AlphaFoldDB" id="G7YGR7"/>